<sequence length="1086" mass="122063">MLVSCSSPKQQPLFELMKSEQTGLQFTNKLTATPAFNMFNYMYFYNGAGVGAGDFNNDGLIDLFFASNQAQNKLFINKGGLQFTDVTSEAAIPNDGGWSTGVSVVDINNDGLLDIYVCRVGQYEVLKGKNQLLICKEIKNGVPVYEDRAAAYGLDFSGFSTQAAFFDYDLDGDLDIYLMNHSVHHNGTFAERANFLNTYHPLSGDRFYKNENGKYIDVTKETGINSSAIGYGLGICVSDINKDGWPDLYIGNDFHENDYLYINQQNGTFKEELNERMMHTSQFSMGVDIADINNDALPEIISMDMLPQDPYILKRSLGEDEYETFNMKLRYGYNYQYARNALQLNRGNGMFSEVGLYANVYATDWSWAPLWLDFDNDGLKDLFVSNGIPKRLNDIDYVNYVGDASIQQKIREGKLGEQEMTVIDKFPQIKLPNKFYRNKGDVQFSDEASSIKNDQPTFSNGAVYADLDNDGDLDIVVNNIDDAVMLYKNASNDAQQQQYLSVELKGDSLNRHAIGATILVYDRSKNIHAFEKQPVRGFQSSMEIPLHIGLQTIKVDSVLLIWPDRTYEKLSVTGKKLKAVYKKGLQRFDFSVFKTSAQKNQLQFTDITQASGLQFLHHENEFNEFNREYLLPSMLTTEGPALATGDVNKDGQEDVFIGSSKTYKPALFLQTAEGRFIKTLQPQLEADSMYEITDALIVDVNNDGNNDLILASGGNEYYGKNKYEQTRVFLNDGNANFSLVDNAISNVFVTAGTITASDFTGDGFVDLFIGGRTVPWAYGEIPRSYLLANDKTGKFKDVTDQYTKDLQTIGMVTGASWTDLDKDGDADLLLSLQWDGIITFINNKGSFTKKKLTEKKGWWNFALPVDLDNDGDLDIVAGNLGLNSRLKASTTEPVTMYYNDFDENGKKEQVLTYYLNGKEIPFANKAELEKQLPFLKKKFLYADELAKAKLGDIFSKSMLSKAVTYSADCFENAVFINDGKMNYTMKPFPWQAQLTTYRTAVVIDANGDKLPDLLLGGNFRENNIQMGRYDADYGTVLLNKGKGEFDIAFVNPVIKGQVRKIRSIKVNKQQAFLLARNNDSLMLIKQ</sequence>
<accession>A0A7G5XN10</accession>
<evidence type="ECO:0000313" key="3">
    <source>
        <dbReference type="EMBL" id="QNA46863.1"/>
    </source>
</evidence>
<feature type="domain" description="ASPIC/UnbV" evidence="2">
    <location>
        <begin position="513"/>
        <end position="571"/>
    </location>
</feature>
<dbReference type="PANTHER" id="PTHR16026">
    <property type="entry name" value="CARTILAGE ACIDIC PROTEIN 1"/>
    <property type="match status" value="1"/>
</dbReference>
<dbReference type="InterPro" id="IPR028994">
    <property type="entry name" value="Integrin_alpha_N"/>
</dbReference>
<dbReference type="InterPro" id="IPR013517">
    <property type="entry name" value="FG-GAP"/>
</dbReference>
<dbReference type="SUPFAM" id="SSF69318">
    <property type="entry name" value="Integrin alpha N-terminal domain"/>
    <property type="match status" value="3"/>
</dbReference>
<dbReference type="PANTHER" id="PTHR16026:SF0">
    <property type="entry name" value="CARTILAGE ACIDIC PROTEIN 1"/>
    <property type="match status" value="1"/>
</dbReference>
<dbReference type="KEGG" id="lacs:H4075_20840"/>
<dbReference type="EMBL" id="CP060007">
    <property type="protein sequence ID" value="QNA46863.1"/>
    <property type="molecule type" value="Genomic_DNA"/>
</dbReference>
<dbReference type="InterPro" id="IPR011519">
    <property type="entry name" value="UnbV_ASPIC"/>
</dbReference>
<dbReference type="Pfam" id="PF13517">
    <property type="entry name" value="FG-GAP_3"/>
    <property type="match status" value="4"/>
</dbReference>
<name>A0A7G5XN10_9BACT</name>
<proteinExistence type="predicted"/>
<dbReference type="Gene3D" id="2.130.10.130">
    <property type="entry name" value="Integrin alpha, N-terminal"/>
    <property type="match status" value="4"/>
</dbReference>
<keyword evidence="1" id="KW-0732">Signal</keyword>
<evidence type="ECO:0000259" key="2">
    <source>
        <dbReference type="Pfam" id="PF07593"/>
    </source>
</evidence>
<gene>
    <name evidence="3" type="ORF">H4075_20840</name>
</gene>
<organism evidence="3 4">
    <name type="scientific">Lacibacter sediminis</name>
    <dbReference type="NCBI Taxonomy" id="2760713"/>
    <lineage>
        <taxon>Bacteria</taxon>
        <taxon>Pseudomonadati</taxon>
        <taxon>Bacteroidota</taxon>
        <taxon>Chitinophagia</taxon>
        <taxon>Chitinophagales</taxon>
        <taxon>Chitinophagaceae</taxon>
        <taxon>Lacibacter</taxon>
    </lineage>
</organism>
<keyword evidence="4" id="KW-1185">Reference proteome</keyword>
<protein>
    <submittedName>
        <fullName evidence="3">VCBS repeat-containing protein</fullName>
    </submittedName>
</protein>
<reference evidence="4" key="1">
    <citation type="submission" date="2020-08" db="EMBL/GenBank/DDBJ databases">
        <title>Lacibacter sp. S13-6-6 genome sequencing.</title>
        <authorList>
            <person name="Jin L."/>
        </authorList>
    </citation>
    <scope>NUCLEOTIDE SEQUENCE [LARGE SCALE GENOMIC DNA]</scope>
    <source>
        <strain evidence="4">S13-6-6</strain>
    </source>
</reference>
<dbReference type="Pfam" id="PF07593">
    <property type="entry name" value="UnbV_ASPIC"/>
    <property type="match status" value="1"/>
</dbReference>
<evidence type="ECO:0000256" key="1">
    <source>
        <dbReference type="ARBA" id="ARBA00022729"/>
    </source>
</evidence>
<dbReference type="AlphaFoldDB" id="A0A7G5XN10"/>
<evidence type="ECO:0000313" key="4">
    <source>
        <dbReference type="Proteomes" id="UP000515344"/>
    </source>
</evidence>
<dbReference type="Proteomes" id="UP000515344">
    <property type="component" value="Chromosome"/>
</dbReference>
<dbReference type="InterPro" id="IPR027039">
    <property type="entry name" value="Crtac1"/>
</dbReference>